<dbReference type="Proteomes" id="UP001174694">
    <property type="component" value="Unassembled WGS sequence"/>
</dbReference>
<accession>A0AA38REM0</accession>
<dbReference type="AlphaFoldDB" id="A0AA38REM0"/>
<gene>
    <name evidence="2" type="ORF">NKR23_g5993</name>
</gene>
<feature type="signal peptide" evidence="1">
    <location>
        <begin position="1"/>
        <end position="18"/>
    </location>
</feature>
<evidence type="ECO:0000256" key="1">
    <source>
        <dbReference type="SAM" id="SignalP"/>
    </source>
</evidence>
<evidence type="ECO:0008006" key="4">
    <source>
        <dbReference type="Google" id="ProtNLM"/>
    </source>
</evidence>
<organism evidence="2 3">
    <name type="scientific">Pleurostoma richardsiae</name>
    <dbReference type="NCBI Taxonomy" id="41990"/>
    <lineage>
        <taxon>Eukaryota</taxon>
        <taxon>Fungi</taxon>
        <taxon>Dikarya</taxon>
        <taxon>Ascomycota</taxon>
        <taxon>Pezizomycotina</taxon>
        <taxon>Sordariomycetes</taxon>
        <taxon>Sordariomycetidae</taxon>
        <taxon>Calosphaeriales</taxon>
        <taxon>Pleurostomataceae</taxon>
        <taxon>Pleurostoma</taxon>
    </lineage>
</organism>
<reference evidence="2" key="1">
    <citation type="submission" date="2022-07" db="EMBL/GenBank/DDBJ databases">
        <title>Fungi with potential for degradation of polypropylene.</title>
        <authorList>
            <person name="Gostincar C."/>
        </authorList>
    </citation>
    <scope>NUCLEOTIDE SEQUENCE</scope>
    <source>
        <strain evidence="2">EXF-13308</strain>
    </source>
</reference>
<name>A0AA38REM0_9PEZI</name>
<keyword evidence="3" id="KW-1185">Reference proteome</keyword>
<keyword evidence="1" id="KW-0732">Signal</keyword>
<feature type="chain" id="PRO_5041314388" description="Small secreted protein" evidence="1">
    <location>
        <begin position="19"/>
        <end position="176"/>
    </location>
</feature>
<sequence length="176" mass="18035">MRASALLLAAVFGGVSLAQLNSSTTPSLNLTAIGALNGESTLECWQLGPFASSSTPGVSGALNLFLGDASNASYTVIPGRFDGGLHNAPALQYVFFASGLIHLSLPNGTNEAWIQGGKYGLIIAADTANVSAHGHRTRYPSDADSVAIQVPLAPGGEFDYVLLHDGACTAEEMSGL</sequence>
<evidence type="ECO:0000313" key="2">
    <source>
        <dbReference type="EMBL" id="KAJ9144623.1"/>
    </source>
</evidence>
<proteinExistence type="predicted"/>
<dbReference type="EMBL" id="JANBVO010000016">
    <property type="protein sequence ID" value="KAJ9144623.1"/>
    <property type="molecule type" value="Genomic_DNA"/>
</dbReference>
<protein>
    <recommendedName>
        <fullName evidence="4">Small secreted protein</fullName>
    </recommendedName>
</protein>
<evidence type="ECO:0000313" key="3">
    <source>
        <dbReference type="Proteomes" id="UP001174694"/>
    </source>
</evidence>
<comment type="caution">
    <text evidence="2">The sequence shown here is derived from an EMBL/GenBank/DDBJ whole genome shotgun (WGS) entry which is preliminary data.</text>
</comment>